<dbReference type="Pfam" id="PF00078">
    <property type="entry name" value="RVT_1"/>
    <property type="match status" value="1"/>
</dbReference>
<dbReference type="InterPro" id="IPR000477">
    <property type="entry name" value="RT_dom"/>
</dbReference>
<accession>A0A7D9EAM9</accession>
<dbReference type="PANTHER" id="PTHR33332">
    <property type="entry name" value="REVERSE TRANSCRIPTASE DOMAIN-CONTAINING PROTEIN"/>
    <property type="match status" value="1"/>
</dbReference>
<dbReference type="PROSITE" id="PS50878">
    <property type="entry name" value="RT_POL"/>
    <property type="match status" value="1"/>
</dbReference>
<dbReference type="EMBL" id="CACRXK020005327">
    <property type="protein sequence ID" value="CAB4005838.1"/>
    <property type="molecule type" value="Genomic_DNA"/>
</dbReference>
<sequence length="421" mass="47969">MRNRDQARKKALETKSIEDFNIYKCLPNCVTSRLRKAKSDFFQRKLDDCHGDPKAFRKLMKEVLPSKNRTTKIDKLVVDGVDIVDPKNISDSLNLHFTSVATNLLSARSPTTMSSTSNLDFHHVPPSQFPSSLESSSPTEFYFRPTTDVEISNMLANLNPNKATGNDNIPAKILKGNIATNRDNYRPISILPCLSKICESCVNNQMNEHDQEFQTFFEPSQYAYKKHSSIVTALIQVIDSLKLAVDQKQYSVATFIDLRKAFDTIDHRVLLDRLRKYGFGEIEANWICSYLTDRQQYVVCNGVQSQLLPINYGVPQGSVLGPSLFCLLFNPIVHSFLSTRPSLYADDIETHCSHPNLDVAQSQMNKDLKRVDQWLADNRMIPNVKKTKSMFARRIMNRKEPQGKIDPLKERLDIANVLFSL</sequence>
<proteinExistence type="predicted"/>
<keyword evidence="2" id="KW-1185">Reference proteome</keyword>
<dbReference type="Proteomes" id="UP001152795">
    <property type="component" value="Unassembled WGS sequence"/>
</dbReference>
<evidence type="ECO:0000313" key="2">
    <source>
        <dbReference type="Proteomes" id="UP001152795"/>
    </source>
</evidence>
<name>A0A7D9EAM9_PARCT</name>
<dbReference type="SUPFAM" id="SSF56672">
    <property type="entry name" value="DNA/RNA polymerases"/>
    <property type="match status" value="1"/>
</dbReference>
<comment type="caution">
    <text evidence="1">The sequence shown here is derived from an EMBL/GenBank/DDBJ whole genome shotgun (WGS) entry which is preliminary data.</text>
</comment>
<feature type="non-terminal residue" evidence="1">
    <location>
        <position position="1"/>
    </location>
</feature>
<reference evidence="1" key="1">
    <citation type="submission" date="2020-04" db="EMBL/GenBank/DDBJ databases">
        <authorList>
            <person name="Alioto T."/>
            <person name="Alioto T."/>
            <person name="Gomez Garrido J."/>
        </authorList>
    </citation>
    <scope>NUCLEOTIDE SEQUENCE</scope>
    <source>
        <strain evidence="1">A484AB</strain>
    </source>
</reference>
<dbReference type="OrthoDB" id="8063979at2759"/>
<evidence type="ECO:0000313" key="1">
    <source>
        <dbReference type="EMBL" id="CAB4005838.1"/>
    </source>
</evidence>
<dbReference type="AlphaFoldDB" id="A0A7D9EAM9"/>
<dbReference type="InterPro" id="IPR043502">
    <property type="entry name" value="DNA/RNA_pol_sf"/>
</dbReference>
<protein>
    <submittedName>
        <fullName evidence="1">Uncharacterized protein</fullName>
    </submittedName>
</protein>
<dbReference type="CDD" id="cd01650">
    <property type="entry name" value="RT_nLTR_like"/>
    <property type="match status" value="1"/>
</dbReference>
<gene>
    <name evidence="1" type="ORF">PACLA_8A077858</name>
</gene>
<organism evidence="1 2">
    <name type="scientific">Paramuricea clavata</name>
    <name type="common">Red gorgonian</name>
    <name type="synonym">Violescent sea-whip</name>
    <dbReference type="NCBI Taxonomy" id="317549"/>
    <lineage>
        <taxon>Eukaryota</taxon>
        <taxon>Metazoa</taxon>
        <taxon>Cnidaria</taxon>
        <taxon>Anthozoa</taxon>
        <taxon>Octocorallia</taxon>
        <taxon>Malacalcyonacea</taxon>
        <taxon>Plexauridae</taxon>
        <taxon>Paramuricea</taxon>
    </lineage>
</organism>